<dbReference type="EMBL" id="JAUJEB010000001">
    <property type="protein sequence ID" value="MDN5211566.1"/>
    <property type="molecule type" value="Genomic_DNA"/>
</dbReference>
<dbReference type="PANTHER" id="PTHR30474:SF2">
    <property type="entry name" value="PEPTIDOGLYCAN GLYCOSYLTRANSFERASE FTSW-RELATED"/>
    <property type="match status" value="1"/>
</dbReference>
<evidence type="ECO:0000256" key="10">
    <source>
        <dbReference type="ARBA" id="ARBA00033270"/>
    </source>
</evidence>
<evidence type="ECO:0000256" key="7">
    <source>
        <dbReference type="ARBA" id="ARBA00022989"/>
    </source>
</evidence>
<keyword evidence="3" id="KW-0808">Transferase</keyword>
<evidence type="ECO:0000256" key="14">
    <source>
        <dbReference type="ARBA" id="ARBA00044770"/>
    </source>
</evidence>
<gene>
    <name evidence="17" type="ORF">QQ020_05875</name>
</gene>
<evidence type="ECO:0000256" key="8">
    <source>
        <dbReference type="ARBA" id="ARBA00023136"/>
    </source>
</evidence>
<protein>
    <recommendedName>
        <fullName evidence="12">Probable peptidoglycan glycosyltransferase FtsW</fullName>
        <ecNumber evidence="14">2.4.99.28</ecNumber>
    </recommendedName>
    <alternativeName>
        <fullName evidence="13">Cell division protein FtsW</fullName>
    </alternativeName>
    <alternativeName>
        <fullName evidence="10">Cell wall polymerase</fullName>
    </alternativeName>
    <alternativeName>
        <fullName evidence="9">Peptidoglycan polymerase</fullName>
    </alternativeName>
</protein>
<keyword evidence="8 16" id="KW-0472">Membrane</keyword>
<feature type="transmembrane region" description="Helical" evidence="16">
    <location>
        <begin position="194"/>
        <end position="213"/>
    </location>
</feature>
<sequence length="386" mass="42399">MVDTIKGWIENNIKGDPIIWFIAISLSILSILVVYSATGTLAYKSYGGNTEYFLFKQTFLVLLSLIAMWVAHRIDYKYYAKISRVALIVAALLLLYTWFSGVNLNEATRWIEIPLINQQFQPSDFATFALVINLASMLAKRQQNIADFKESLIPILIWCGVIVGLIALSNFSSAALLFLTCMLLLFIGRVPVKYLFMLIVVGVLAGIIAFKIGERGETVVNRFENWLNPTEVSFQARQSYIAIATGGIAGKGPGQSDQRNFLPHPYSDFIYAIILEEYGLIGGILVVFLYLALLYRGMVTTAKSERPFGGLLSAGLSFALVLQAMVNMGVAVGLGPITGLPLPFLSMGGTSLLFTGISLGIVLSVSRGEHTENLFRTKKKKAPQLA</sequence>
<reference evidence="17" key="1">
    <citation type="submission" date="2023-06" db="EMBL/GenBank/DDBJ databases">
        <title>Genomic of Agaribacillus aureum.</title>
        <authorList>
            <person name="Wang G."/>
        </authorList>
    </citation>
    <scope>NUCLEOTIDE SEQUENCE</scope>
    <source>
        <strain evidence="17">BMA12</strain>
    </source>
</reference>
<feature type="transmembrane region" description="Helical" evidence="16">
    <location>
        <begin position="344"/>
        <end position="366"/>
    </location>
</feature>
<comment type="subcellular location">
    <subcellularLocation>
        <location evidence="1">Membrane</location>
        <topology evidence="1">Multi-pass membrane protein</topology>
    </subcellularLocation>
</comment>
<comment type="similarity">
    <text evidence="11">Belongs to the SEDS family. FtsW subfamily.</text>
</comment>
<name>A0ABT8L549_9BACT</name>
<evidence type="ECO:0000256" key="9">
    <source>
        <dbReference type="ARBA" id="ARBA00032370"/>
    </source>
</evidence>
<feature type="transmembrane region" description="Helical" evidence="16">
    <location>
        <begin position="52"/>
        <end position="70"/>
    </location>
</feature>
<evidence type="ECO:0000313" key="18">
    <source>
        <dbReference type="Proteomes" id="UP001172083"/>
    </source>
</evidence>
<feature type="transmembrane region" description="Helical" evidence="16">
    <location>
        <begin position="82"/>
        <end position="99"/>
    </location>
</feature>
<dbReference type="Proteomes" id="UP001172083">
    <property type="component" value="Unassembled WGS sequence"/>
</dbReference>
<dbReference type="RefSeq" id="WP_346756896.1">
    <property type="nucleotide sequence ID" value="NZ_JAUJEB010000001.1"/>
</dbReference>
<comment type="catalytic activity">
    <reaction evidence="15">
        <text>[GlcNAc-(1-&gt;4)-Mur2Ac(oyl-L-Ala-gamma-D-Glu-L-Lys-D-Ala-D-Ala)](n)-di-trans,octa-cis-undecaprenyl diphosphate + beta-D-GlcNAc-(1-&gt;4)-Mur2Ac(oyl-L-Ala-gamma-D-Glu-L-Lys-D-Ala-D-Ala)-di-trans,octa-cis-undecaprenyl diphosphate = [GlcNAc-(1-&gt;4)-Mur2Ac(oyl-L-Ala-gamma-D-Glu-L-Lys-D-Ala-D-Ala)](n+1)-di-trans,octa-cis-undecaprenyl diphosphate + di-trans,octa-cis-undecaprenyl diphosphate + H(+)</text>
        <dbReference type="Rhea" id="RHEA:23708"/>
        <dbReference type="Rhea" id="RHEA-COMP:9602"/>
        <dbReference type="Rhea" id="RHEA-COMP:9603"/>
        <dbReference type="ChEBI" id="CHEBI:15378"/>
        <dbReference type="ChEBI" id="CHEBI:58405"/>
        <dbReference type="ChEBI" id="CHEBI:60033"/>
        <dbReference type="ChEBI" id="CHEBI:78435"/>
        <dbReference type="EC" id="2.4.99.28"/>
    </reaction>
</comment>
<keyword evidence="5" id="KW-0133">Cell shape</keyword>
<evidence type="ECO:0000256" key="6">
    <source>
        <dbReference type="ARBA" id="ARBA00022984"/>
    </source>
</evidence>
<feature type="transmembrane region" description="Helical" evidence="16">
    <location>
        <begin position="155"/>
        <end position="187"/>
    </location>
</feature>
<keyword evidence="4 16" id="KW-0812">Transmembrane</keyword>
<keyword evidence="18" id="KW-1185">Reference proteome</keyword>
<feature type="transmembrane region" description="Helical" evidence="16">
    <location>
        <begin position="269"/>
        <end position="295"/>
    </location>
</feature>
<organism evidence="17 18">
    <name type="scientific">Agaribacillus aureus</name>
    <dbReference type="NCBI Taxonomy" id="3051825"/>
    <lineage>
        <taxon>Bacteria</taxon>
        <taxon>Pseudomonadati</taxon>
        <taxon>Bacteroidota</taxon>
        <taxon>Cytophagia</taxon>
        <taxon>Cytophagales</taxon>
        <taxon>Splendidivirgaceae</taxon>
        <taxon>Agaribacillus</taxon>
    </lineage>
</organism>
<evidence type="ECO:0000256" key="13">
    <source>
        <dbReference type="ARBA" id="ARBA00041418"/>
    </source>
</evidence>
<evidence type="ECO:0000256" key="3">
    <source>
        <dbReference type="ARBA" id="ARBA00022679"/>
    </source>
</evidence>
<proteinExistence type="inferred from homology"/>
<evidence type="ECO:0000256" key="16">
    <source>
        <dbReference type="SAM" id="Phobius"/>
    </source>
</evidence>
<evidence type="ECO:0000256" key="15">
    <source>
        <dbReference type="ARBA" id="ARBA00049902"/>
    </source>
</evidence>
<evidence type="ECO:0000256" key="4">
    <source>
        <dbReference type="ARBA" id="ARBA00022692"/>
    </source>
</evidence>
<feature type="transmembrane region" description="Helical" evidence="16">
    <location>
        <begin position="307"/>
        <end position="332"/>
    </location>
</feature>
<evidence type="ECO:0000256" key="2">
    <source>
        <dbReference type="ARBA" id="ARBA00022676"/>
    </source>
</evidence>
<keyword evidence="2" id="KW-0328">Glycosyltransferase</keyword>
<keyword evidence="7 16" id="KW-1133">Transmembrane helix</keyword>
<feature type="transmembrane region" description="Helical" evidence="16">
    <location>
        <begin position="18"/>
        <end position="37"/>
    </location>
</feature>
<evidence type="ECO:0000256" key="12">
    <source>
        <dbReference type="ARBA" id="ARBA00041185"/>
    </source>
</evidence>
<accession>A0ABT8L549</accession>
<dbReference type="InterPro" id="IPR001182">
    <property type="entry name" value="FtsW/RodA"/>
</dbReference>
<comment type="caution">
    <text evidence="17">The sequence shown here is derived from an EMBL/GenBank/DDBJ whole genome shotgun (WGS) entry which is preliminary data.</text>
</comment>
<dbReference type="EC" id="2.4.99.28" evidence="14"/>
<dbReference type="PANTHER" id="PTHR30474">
    <property type="entry name" value="CELL CYCLE PROTEIN"/>
    <property type="match status" value="1"/>
</dbReference>
<keyword evidence="6" id="KW-0573">Peptidoglycan synthesis</keyword>
<evidence type="ECO:0000256" key="5">
    <source>
        <dbReference type="ARBA" id="ARBA00022960"/>
    </source>
</evidence>
<evidence type="ECO:0000313" key="17">
    <source>
        <dbReference type="EMBL" id="MDN5211566.1"/>
    </source>
</evidence>
<evidence type="ECO:0000256" key="1">
    <source>
        <dbReference type="ARBA" id="ARBA00004141"/>
    </source>
</evidence>
<evidence type="ECO:0000256" key="11">
    <source>
        <dbReference type="ARBA" id="ARBA00038053"/>
    </source>
</evidence>
<dbReference type="Pfam" id="PF01098">
    <property type="entry name" value="FTSW_RODA_SPOVE"/>
    <property type="match status" value="1"/>
</dbReference>